<feature type="transmembrane region" description="Helical" evidence="10">
    <location>
        <begin position="75"/>
        <end position="94"/>
    </location>
</feature>
<keyword evidence="2" id="KW-0813">Transport</keyword>
<dbReference type="Pfam" id="PF00654">
    <property type="entry name" value="Voltage_CLC"/>
    <property type="match status" value="1"/>
</dbReference>
<feature type="transmembrane region" description="Helical" evidence="10">
    <location>
        <begin position="171"/>
        <end position="200"/>
    </location>
</feature>
<feature type="transmembrane region" description="Helical" evidence="10">
    <location>
        <begin position="285"/>
        <end position="303"/>
    </location>
</feature>
<feature type="transmembrane region" description="Helical" evidence="10">
    <location>
        <begin position="206"/>
        <end position="227"/>
    </location>
</feature>
<evidence type="ECO:0000256" key="8">
    <source>
        <dbReference type="ARBA" id="ARBA00023214"/>
    </source>
</evidence>
<keyword evidence="6 10" id="KW-0472">Membrane</keyword>
<gene>
    <name evidence="11" type="ORF">K5I29_06430</name>
</gene>
<evidence type="ECO:0000256" key="7">
    <source>
        <dbReference type="ARBA" id="ARBA00023173"/>
    </source>
</evidence>
<dbReference type="Gene3D" id="3.10.580.10">
    <property type="entry name" value="CBS-domain"/>
    <property type="match status" value="1"/>
</dbReference>
<feature type="transmembrane region" description="Helical" evidence="10">
    <location>
        <begin position="427"/>
        <end position="444"/>
    </location>
</feature>
<evidence type="ECO:0000256" key="1">
    <source>
        <dbReference type="ARBA" id="ARBA00004141"/>
    </source>
</evidence>
<feature type="transmembrane region" description="Helical" evidence="10">
    <location>
        <begin position="248"/>
        <end position="265"/>
    </location>
</feature>
<evidence type="ECO:0000256" key="5">
    <source>
        <dbReference type="ARBA" id="ARBA00023065"/>
    </source>
</evidence>
<evidence type="ECO:0000256" key="6">
    <source>
        <dbReference type="ARBA" id="ARBA00023136"/>
    </source>
</evidence>
<dbReference type="CDD" id="cd00400">
    <property type="entry name" value="Voltage_gated_ClC"/>
    <property type="match status" value="1"/>
</dbReference>
<dbReference type="EMBL" id="CP081495">
    <property type="protein sequence ID" value="UYW02507.1"/>
    <property type="molecule type" value="Genomic_DNA"/>
</dbReference>
<accession>A0ABY6M2K1</accession>
<feature type="transmembrane region" description="Helical" evidence="10">
    <location>
        <begin position="368"/>
        <end position="387"/>
    </location>
</feature>
<protein>
    <submittedName>
        <fullName evidence="11">Chloride channel protein</fullName>
    </submittedName>
</protein>
<dbReference type="Proteomes" id="UP001163328">
    <property type="component" value="Chromosome"/>
</dbReference>
<evidence type="ECO:0000256" key="3">
    <source>
        <dbReference type="ARBA" id="ARBA00022692"/>
    </source>
</evidence>
<dbReference type="InterPro" id="IPR001807">
    <property type="entry name" value="ClC"/>
</dbReference>
<feature type="transmembrane region" description="Helical" evidence="10">
    <location>
        <begin position="399"/>
        <end position="421"/>
    </location>
</feature>
<evidence type="ECO:0000313" key="12">
    <source>
        <dbReference type="Proteomes" id="UP001163328"/>
    </source>
</evidence>
<keyword evidence="4 10" id="KW-1133">Transmembrane helix</keyword>
<name>A0ABY6M2K1_9FLAO</name>
<evidence type="ECO:0000256" key="10">
    <source>
        <dbReference type="SAM" id="Phobius"/>
    </source>
</evidence>
<feature type="transmembrane region" description="Helical" evidence="10">
    <location>
        <begin position="334"/>
        <end position="356"/>
    </location>
</feature>
<keyword evidence="12" id="KW-1185">Reference proteome</keyword>
<keyword evidence="7" id="KW-0869">Chloride channel</keyword>
<comment type="subcellular location">
    <subcellularLocation>
        <location evidence="1">Membrane</location>
        <topology evidence="1">Multi-pass membrane protein</topology>
    </subcellularLocation>
</comment>
<keyword evidence="8" id="KW-0868">Chloride</keyword>
<organism evidence="11 12">
    <name type="scientific">Flavobacterium agricola</name>
    <dbReference type="NCBI Taxonomy" id="2870839"/>
    <lineage>
        <taxon>Bacteria</taxon>
        <taxon>Pseudomonadati</taxon>
        <taxon>Bacteroidota</taxon>
        <taxon>Flavobacteriia</taxon>
        <taxon>Flavobacteriales</taxon>
        <taxon>Flavobacteriaceae</taxon>
        <taxon>Flavobacterium</taxon>
    </lineage>
</organism>
<dbReference type="InterPro" id="IPR014743">
    <property type="entry name" value="Cl-channel_core"/>
</dbReference>
<dbReference type="InterPro" id="IPR046342">
    <property type="entry name" value="CBS_dom_sf"/>
</dbReference>
<reference evidence="11" key="1">
    <citation type="submission" date="2021-08" db="EMBL/GenBank/DDBJ databases">
        <title>Flavobacterium sp. strain CC-SYL302.</title>
        <authorList>
            <person name="Lin S.-Y."/>
            <person name="Lee T.-H."/>
            <person name="Young C.-C."/>
        </authorList>
    </citation>
    <scope>NUCLEOTIDE SEQUENCE</scope>
    <source>
        <strain evidence="11">CC-SYL302</strain>
    </source>
</reference>
<keyword evidence="3 10" id="KW-0812">Transmembrane</keyword>
<feature type="transmembrane region" description="Helical" evidence="10">
    <location>
        <begin position="36"/>
        <end position="55"/>
    </location>
</feature>
<evidence type="ECO:0000256" key="2">
    <source>
        <dbReference type="ARBA" id="ARBA00022448"/>
    </source>
</evidence>
<dbReference type="RefSeq" id="WP_264435073.1">
    <property type="nucleotide sequence ID" value="NZ_CP081495.1"/>
</dbReference>
<dbReference type="SUPFAM" id="SSF81340">
    <property type="entry name" value="Clc chloride channel"/>
    <property type="match status" value="1"/>
</dbReference>
<evidence type="ECO:0000256" key="4">
    <source>
        <dbReference type="ARBA" id="ARBA00022989"/>
    </source>
</evidence>
<dbReference type="SUPFAM" id="SSF54631">
    <property type="entry name" value="CBS-domain pair"/>
    <property type="match status" value="1"/>
</dbReference>
<proteinExistence type="predicted"/>
<dbReference type="InterPro" id="IPR050368">
    <property type="entry name" value="ClC-type_chloride_channel"/>
</dbReference>
<dbReference type="PANTHER" id="PTHR43427:SF6">
    <property type="entry name" value="CHLORIDE CHANNEL PROTEIN CLC-E"/>
    <property type="match status" value="1"/>
</dbReference>
<dbReference type="Gene3D" id="1.10.3080.10">
    <property type="entry name" value="Clc chloride channel"/>
    <property type="match status" value="1"/>
</dbReference>
<dbReference type="PRINTS" id="PR00762">
    <property type="entry name" value="CLCHANNEL"/>
</dbReference>
<keyword evidence="9" id="KW-0407">Ion channel</keyword>
<dbReference type="PANTHER" id="PTHR43427">
    <property type="entry name" value="CHLORIDE CHANNEL PROTEIN CLC-E"/>
    <property type="match status" value="1"/>
</dbReference>
<evidence type="ECO:0000313" key="11">
    <source>
        <dbReference type="EMBL" id="UYW02507.1"/>
    </source>
</evidence>
<evidence type="ECO:0000256" key="9">
    <source>
        <dbReference type="ARBA" id="ARBA00023303"/>
    </source>
</evidence>
<sequence length="606" mass="66538">MFKNFKNKVYLFGKQIFQLSDVVMMLGKTNLTDRQFVYCASIIVAISVSLAVIVLKYFAHNVLRFANYIDSILHLPYSNSILPIIGILLTVWVVQKLLGGSIQKGTAQIRIAIANKAGFIPKKQMYSQIMTSSLTVGLGGSAGLESPIALMGAAFGSNFARYHKLSYKDRILLLACGVAAGISAAFNAPITGVLFAVEIILTDVSITAFIPLMIASASGTLVAKLIMNEDVLLHFSDDLNFNISNTPYYIIIGVVIGFVSVYHARVLRKVEHWSGNLKYGVYKRAMIGASLLAVLIFLFPTLFGDGYNSIKTLASANPENMLDNTILSDFKDKAWVFTLFIIGAGFVKAIATGLTLGSGGNGGNFAPALFVGSYLGYGMAKFFEYLGLSNNIPVTNFTIVAMSGMVAALFHAPLTGIFLIAEITSGYGLIVPLLIVSSISFAIFKQIEVYPMDIKEVVDQGIVFTENKDLNVLTALDLKQYIITQYQSLVITDPLDIVVKKIKNSKQLDFPVEDLSGNFVGIAEFSVLKNYIFDSQLIQTTALKDIINYQPTVINHIDSIKEVMTKFSDGNINKLYYISNNKCMGYIKKIKLLEAYRETLNDLRIE</sequence>
<keyword evidence="5" id="KW-0406">Ion transport</keyword>